<organism evidence="4 5">
    <name type="scientific">Syncephalastrum racemosum</name>
    <name type="common">Filamentous fungus</name>
    <dbReference type="NCBI Taxonomy" id="13706"/>
    <lineage>
        <taxon>Eukaryota</taxon>
        <taxon>Fungi</taxon>
        <taxon>Fungi incertae sedis</taxon>
        <taxon>Mucoromycota</taxon>
        <taxon>Mucoromycotina</taxon>
        <taxon>Mucoromycetes</taxon>
        <taxon>Mucorales</taxon>
        <taxon>Syncephalastraceae</taxon>
        <taxon>Syncephalastrum</taxon>
    </lineage>
</organism>
<reference evidence="4 5" key="1">
    <citation type="submission" date="2016-07" db="EMBL/GenBank/DDBJ databases">
        <title>Pervasive Adenine N6-methylation of Active Genes in Fungi.</title>
        <authorList>
            <consortium name="DOE Joint Genome Institute"/>
            <person name="Mondo S.J."/>
            <person name="Dannebaum R.O."/>
            <person name="Kuo R.C."/>
            <person name="Labutti K."/>
            <person name="Haridas S."/>
            <person name="Kuo A."/>
            <person name="Salamov A."/>
            <person name="Ahrendt S.R."/>
            <person name="Lipzen A."/>
            <person name="Sullivan W."/>
            <person name="Andreopoulos W.B."/>
            <person name="Clum A."/>
            <person name="Lindquist E."/>
            <person name="Daum C."/>
            <person name="Ramamoorthy G.K."/>
            <person name="Gryganskyi A."/>
            <person name="Culley D."/>
            <person name="Magnuson J.K."/>
            <person name="James T.Y."/>
            <person name="O'Malley M.A."/>
            <person name="Stajich J.E."/>
            <person name="Spatafora J.W."/>
            <person name="Visel A."/>
            <person name="Grigoriev I.V."/>
        </authorList>
    </citation>
    <scope>NUCLEOTIDE SEQUENCE [LARGE SCALE GENOMIC DNA]</scope>
    <source>
        <strain evidence="4 5">NRRL 2496</strain>
    </source>
</reference>
<evidence type="ECO:0000256" key="2">
    <source>
        <dbReference type="SAM" id="MobiDB-lite"/>
    </source>
</evidence>
<dbReference type="InterPro" id="IPR013087">
    <property type="entry name" value="Znf_C2H2_type"/>
</dbReference>
<dbReference type="PROSITE" id="PS00028">
    <property type="entry name" value="ZINC_FINGER_C2H2_1"/>
    <property type="match status" value="1"/>
</dbReference>
<dbReference type="OrthoDB" id="8922241at2759"/>
<feature type="domain" description="C2H2-type" evidence="3">
    <location>
        <begin position="295"/>
        <end position="331"/>
    </location>
</feature>
<keyword evidence="1" id="KW-0862">Zinc</keyword>
<evidence type="ECO:0000256" key="1">
    <source>
        <dbReference type="PROSITE-ProRule" id="PRU00042"/>
    </source>
</evidence>
<dbReference type="PROSITE" id="PS50157">
    <property type="entry name" value="ZINC_FINGER_C2H2_2"/>
    <property type="match status" value="2"/>
</dbReference>
<dbReference type="InParanoid" id="A0A1X2HUP8"/>
<comment type="caution">
    <text evidence="4">The sequence shown here is derived from an EMBL/GenBank/DDBJ whole genome shotgun (WGS) entry which is preliminary data.</text>
</comment>
<keyword evidence="1" id="KW-0863">Zinc-finger</keyword>
<feature type="compositionally biased region" description="Basic residues" evidence="2">
    <location>
        <begin position="359"/>
        <end position="372"/>
    </location>
</feature>
<dbReference type="AlphaFoldDB" id="A0A1X2HUP8"/>
<dbReference type="InterPro" id="IPR036236">
    <property type="entry name" value="Znf_C2H2_sf"/>
</dbReference>
<dbReference type="GO" id="GO:0008270">
    <property type="term" value="F:zinc ion binding"/>
    <property type="evidence" value="ECO:0007669"/>
    <property type="project" value="UniProtKB-KW"/>
</dbReference>
<accession>A0A1X2HUP8</accession>
<feature type="compositionally biased region" description="Polar residues" evidence="2">
    <location>
        <begin position="151"/>
        <end position="161"/>
    </location>
</feature>
<feature type="region of interest" description="Disordered" evidence="2">
    <location>
        <begin position="358"/>
        <end position="395"/>
    </location>
</feature>
<sequence>MLHDDLSLSDALKSMPERHFLELVLQRKRARTLSPPTFSRHEAAIDMLPSLSSKSSSEVPVIKPTVLRWTPANLPELRRPSIQSPLFAAVNAAAAASSPETQDCGDNMDLDDEETYARKDSGVSFDEPIKKKQRVMSADQTLRTRKLPDLHNTSPQSSSPSYFFEARSPPVIHPLDLRRSSTAPPSPPHYDALIKLPAITSLTSIPNPTTQLAPIHPHHDQHQHQYHPSHSHHHHHHHQQTTPRTSSISSISSVSSSFPSPTSSTVSSTQQQQATQANKRRHSSKDRVARVPGQFLCEHVIDVASGRICGQTFRRSYDLSRHQTIHLKDRPFCFCAQCGKKFTRMDALRRHERVQGHTANKRYHHHQHHRHSTTTIHTSTTHTNLDRPQPQRARV</sequence>
<evidence type="ECO:0000259" key="3">
    <source>
        <dbReference type="PROSITE" id="PS50157"/>
    </source>
</evidence>
<feature type="compositionally biased region" description="Low complexity" evidence="2">
    <location>
        <begin position="240"/>
        <end position="277"/>
    </location>
</feature>
<feature type="compositionally biased region" description="Basic residues" evidence="2">
    <location>
        <begin position="224"/>
        <end position="239"/>
    </location>
</feature>
<feature type="region of interest" description="Disordered" evidence="2">
    <location>
        <begin position="116"/>
        <end position="165"/>
    </location>
</feature>
<dbReference type="EMBL" id="MCGN01000001">
    <property type="protein sequence ID" value="ORZ03322.1"/>
    <property type="molecule type" value="Genomic_DNA"/>
</dbReference>
<feature type="compositionally biased region" description="Low complexity" evidence="2">
    <location>
        <begin position="373"/>
        <end position="383"/>
    </location>
</feature>
<dbReference type="SUPFAM" id="SSF57667">
    <property type="entry name" value="beta-beta-alpha zinc fingers"/>
    <property type="match status" value="1"/>
</dbReference>
<keyword evidence="1" id="KW-0479">Metal-binding</keyword>
<dbReference type="Pfam" id="PF00096">
    <property type="entry name" value="zf-C2H2"/>
    <property type="match status" value="2"/>
</dbReference>
<feature type="region of interest" description="Disordered" evidence="2">
    <location>
        <begin position="205"/>
        <end position="287"/>
    </location>
</feature>
<feature type="domain" description="C2H2-type" evidence="3">
    <location>
        <begin position="333"/>
        <end position="362"/>
    </location>
</feature>
<name>A0A1X2HUP8_SYNRA</name>
<dbReference type="Gene3D" id="3.30.160.60">
    <property type="entry name" value="Classic Zinc Finger"/>
    <property type="match status" value="2"/>
</dbReference>
<dbReference type="STRING" id="13706.A0A1X2HUP8"/>
<dbReference type="Proteomes" id="UP000242180">
    <property type="component" value="Unassembled WGS sequence"/>
</dbReference>
<keyword evidence="5" id="KW-1185">Reference proteome</keyword>
<evidence type="ECO:0000313" key="5">
    <source>
        <dbReference type="Proteomes" id="UP000242180"/>
    </source>
</evidence>
<protein>
    <recommendedName>
        <fullName evidence="3">C2H2-type domain-containing protein</fullName>
    </recommendedName>
</protein>
<proteinExistence type="predicted"/>
<gene>
    <name evidence="4" type="ORF">BCR43DRAFT_483136</name>
</gene>
<evidence type="ECO:0000313" key="4">
    <source>
        <dbReference type="EMBL" id="ORZ03322.1"/>
    </source>
</evidence>
<dbReference type="OMA" id="STHHAHN"/>